<name>A0ABP7B6M6_9ACTN</name>
<reference evidence="2" key="1">
    <citation type="journal article" date="2019" name="Int. J. Syst. Evol. Microbiol.">
        <title>The Global Catalogue of Microorganisms (GCM) 10K type strain sequencing project: providing services to taxonomists for standard genome sequencing and annotation.</title>
        <authorList>
            <consortium name="The Broad Institute Genomics Platform"/>
            <consortium name="The Broad Institute Genome Sequencing Center for Infectious Disease"/>
            <person name="Wu L."/>
            <person name="Ma J."/>
        </authorList>
    </citation>
    <scope>NUCLEOTIDE SEQUENCE [LARGE SCALE GENOMIC DNA]</scope>
    <source>
        <strain evidence="2">JCM 16904</strain>
    </source>
</reference>
<accession>A0ABP7B6M6</accession>
<comment type="caution">
    <text evidence="1">The sequence shown here is derived from an EMBL/GenBank/DDBJ whole genome shotgun (WGS) entry which is preliminary data.</text>
</comment>
<evidence type="ECO:0000313" key="2">
    <source>
        <dbReference type="Proteomes" id="UP001500902"/>
    </source>
</evidence>
<dbReference type="EMBL" id="BAAAZP010000015">
    <property type="protein sequence ID" value="GAA3649627.1"/>
    <property type="molecule type" value="Genomic_DNA"/>
</dbReference>
<evidence type="ECO:0008006" key="3">
    <source>
        <dbReference type="Google" id="ProtNLM"/>
    </source>
</evidence>
<proteinExistence type="predicted"/>
<sequence length="124" mass="13569">MLPSTGIGTEQRGGAFRVDGRSSLSAVCAIVLAIGLAAQPVHAQDSVFYYRTADATAWTEINGPNEQCYDLDVNANLIHNKTPYKATLYKTYACNEDYLQTSLIPGERWDGGLKSAKSVRFEFS</sequence>
<evidence type="ECO:0000313" key="1">
    <source>
        <dbReference type="EMBL" id="GAA3649627.1"/>
    </source>
</evidence>
<gene>
    <name evidence="1" type="ORF">GCM10022224_010410</name>
</gene>
<organism evidence="1 2">
    <name type="scientific">Nonomuraea antimicrobica</name>
    <dbReference type="NCBI Taxonomy" id="561173"/>
    <lineage>
        <taxon>Bacteria</taxon>
        <taxon>Bacillati</taxon>
        <taxon>Actinomycetota</taxon>
        <taxon>Actinomycetes</taxon>
        <taxon>Streptosporangiales</taxon>
        <taxon>Streptosporangiaceae</taxon>
        <taxon>Nonomuraea</taxon>
    </lineage>
</organism>
<keyword evidence="2" id="KW-1185">Reference proteome</keyword>
<protein>
    <recommendedName>
        <fullName evidence="3">Peptidase inhibitor family I36</fullName>
    </recommendedName>
</protein>
<dbReference type="Proteomes" id="UP001500902">
    <property type="component" value="Unassembled WGS sequence"/>
</dbReference>